<comment type="caution">
    <text evidence="3">The sequence shown here is derived from an EMBL/GenBank/DDBJ whole genome shotgun (WGS) entry which is preliminary data.</text>
</comment>
<dbReference type="InterPro" id="IPR036047">
    <property type="entry name" value="F-box-like_dom_sf"/>
</dbReference>
<keyword evidence="4" id="KW-1185">Reference proteome</keyword>
<accession>A0A6G1DAI0</accession>
<evidence type="ECO:0000313" key="4">
    <source>
        <dbReference type="Proteomes" id="UP000479710"/>
    </source>
</evidence>
<organism evidence="3 4">
    <name type="scientific">Oryza meyeriana var. granulata</name>
    <dbReference type="NCBI Taxonomy" id="110450"/>
    <lineage>
        <taxon>Eukaryota</taxon>
        <taxon>Viridiplantae</taxon>
        <taxon>Streptophyta</taxon>
        <taxon>Embryophyta</taxon>
        <taxon>Tracheophyta</taxon>
        <taxon>Spermatophyta</taxon>
        <taxon>Magnoliopsida</taxon>
        <taxon>Liliopsida</taxon>
        <taxon>Poales</taxon>
        <taxon>Poaceae</taxon>
        <taxon>BOP clade</taxon>
        <taxon>Oryzoideae</taxon>
        <taxon>Oryzeae</taxon>
        <taxon>Oryzinae</taxon>
        <taxon>Oryza</taxon>
        <taxon>Oryza meyeriana</taxon>
    </lineage>
</organism>
<feature type="region of interest" description="Disordered" evidence="1">
    <location>
        <begin position="306"/>
        <end position="396"/>
    </location>
</feature>
<dbReference type="Gene3D" id="1.20.1280.50">
    <property type="match status" value="1"/>
</dbReference>
<evidence type="ECO:0000313" key="3">
    <source>
        <dbReference type="EMBL" id="KAF0909144.1"/>
    </source>
</evidence>
<dbReference type="PANTHER" id="PTHR31672:SF13">
    <property type="entry name" value="F-BOX PROTEIN CPR30-LIKE"/>
    <property type="match status" value="1"/>
</dbReference>
<feature type="domain" description="F-box" evidence="2">
    <location>
        <begin position="4"/>
        <end position="55"/>
    </location>
</feature>
<dbReference type="SMART" id="SM00256">
    <property type="entry name" value="FBOX"/>
    <property type="match status" value="1"/>
</dbReference>
<dbReference type="SUPFAM" id="SSF81383">
    <property type="entry name" value="F-box domain"/>
    <property type="match status" value="1"/>
</dbReference>
<evidence type="ECO:0000259" key="2">
    <source>
        <dbReference type="PROSITE" id="PS50181"/>
    </source>
</evidence>
<dbReference type="EMBL" id="SPHZ02000007">
    <property type="protein sequence ID" value="KAF0909144.1"/>
    <property type="molecule type" value="Genomic_DNA"/>
</dbReference>
<gene>
    <name evidence="3" type="ORF">E2562_031646</name>
</gene>
<feature type="compositionally biased region" description="Basic and acidic residues" evidence="1">
    <location>
        <begin position="346"/>
        <end position="360"/>
    </location>
</feature>
<dbReference type="InterPro" id="IPR050796">
    <property type="entry name" value="SCF_F-box_component"/>
</dbReference>
<dbReference type="PROSITE" id="PS50181">
    <property type="entry name" value="FBOX"/>
    <property type="match status" value="1"/>
</dbReference>
<dbReference type="Pfam" id="PF00646">
    <property type="entry name" value="F-box"/>
    <property type="match status" value="1"/>
</dbReference>
<dbReference type="InterPro" id="IPR013187">
    <property type="entry name" value="F-box-assoc_dom_typ3"/>
</dbReference>
<dbReference type="NCBIfam" id="TIGR01640">
    <property type="entry name" value="F_box_assoc_1"/>
    <property type="match status" value="1"/>
</dbReference>
<name>A0A6G1DAI0_9ORYZ</name>
<sequence length="469" mass="52292">MEDVISFEDLPTDAFVQILLRIAPSKRRRLRLVCRRWRNVIDSRAPVRQSRVKTLVYLPAGTAAYVLDDLAEGCYRELWNSAANPDPPACYSRVRMVGTCNGLICLYDECTGDIVLLNPVTGETLDIPGPPGHRLRQQGFTYHEATERYKIVHLAVNEGALEAVELLTLGEDASWRKMRAPARSICSLWFGVVSDDQATYWITRNTGDADMLRSFDLTNERLEPVRSLPAAANKFFVGCLRKVHGRLCVGVHIRDYENNTEIDEMWLLEREGWRCRFYLTTRRCMQEVSLPPPVVVEEEVKEVLSETAVSVSRPRPPEPEKEVVKRRLERKEEEEASESVASAAAEKAKAKCGGEREGEQKAVVGGMEKGRARTRTPEQRRPKEAGNGRTRSPSPHGSSILALIALLFFATAATPPPSRSVIFLGSFRSPGTAAMFADGVAAYDAGLARGEWVHNAILHQLNVCIHPGV</sequence>
<dbReference type="InterPro" id="IPR001810">
    <property type="entry name" value="F-box_dom"/>
</dbReference>
<feature type="compositionally biased region" description="Basic and acidic residues" evidence="1">
    <location>
        <begin position="368"/>
        <end position="386"/>
    </location>
</feature>
<dbReference type="Pfam" id="PF08268">
    <property type="entry name" value="FBA_3"/>
    <property type="match status" value="1"/>
</dbReference>
<protein>
    <recommendedName>
        <fullName evidence="2">F-box domain-containing protein</fullName>
    </recommendedName>
</protein>
<proteinExistence type="predicted"/>
<evidence type="ECO:0000256" key="1">
    <source>
        <dbReference type="SAM" id="MobiDB-lite"/>
    </source>
</evidence>
<dbReference type="AlphaFoldDB" id="A0A6G1DAI0"/>
<dbReference type="OrthoDB" id="591557at2759"/>
<dbReference type="PANTHER" id="PTHR31672">
    <property type="entry name" value="BNACNNG10540D PROTEIN"/>
    <property type="match status" value="1"/>
</dbReference>
<dbReference type="InterPro" id="IPR017451">
    <property type="entry name" value="F-box-assoc_interact_dom"/>
</dbReference>
<reference evidence="3 4" key="1">
    <citation type="submission" date="2019-11" db="EMBL/GenBank/DDBJ databases">
        <title>Whole genome sequence of Oryza granulata.</title>
        <authorList>
            <person name="Li W."/>
        </authorList>
    </citation>
    <scope>NUCLEOTIDE SEQUENCE [LARGE SCALE GENOMIC DNA]</scope>
    <source>
        <strain evidence="4">cv. Menghai</strain>
        <tissue evidence="3">Leaf</tissue>
    </source>
</reference>
<dbReference type="Proteomes" id="UP000479710">
    <property type="component" value="Unassembled WGS sequence"/>
</dbReference>
<feature type="compositionally biased region" description="Basic and acidic residues" evidence="1">
    <location>
        <begin position="315"/>
        <end position="333"/>
    </location>
</feature>